<dbReference type="STRING" id="445960.SAMN05421542_0825"/>
<organism evidence="2 4">
    <name type="scientific">Chryseobacterium jejuense</name>
    <dbReference type="NCBI Taxonomy" id="445960"/>
    <lineage>
        <taxon>Bacteria</taxon>
        <taxon>Pseudomonadati</taxon>
        <taxon>Bacteroidota</taxon>
        <taxon>Flavobacteriia</taxon>
        <taxon>Flavobacteriales</taxon>
        <taxon>Weeksellaceae</taxon>
        <taxon>Chryseobacterium group</taxon>
        <taxon>Chryseobacterium</taxon>
    </lineage>
</organism>
<dbReference type="AlphaFoldDB" id="A0A2X2X9W3"/>
<dbReference type="EMBL" id="FNEG01000001">
    <property type="protein sequence ID" value="SDI32018.1"/>
    <property type="molecule type" value="Genomic_DNA"/>
</dbReference>
<dbReference type="EMBL" id="UAWB01000005">
    <property type="protein sequence ID" value="SQB44785.1"/>
    <property type="molecule type" value="Genomic_DNA"/>
</dbReference>
<protein>
    <submittedName>
        <fullName evidence="2">Uncharacterized protein conserved in bacteria</fullName>
    </submittedName>
</protein>
<gene>
    <name evidence="2" type="ORF">NCTC13492_02599</name>
    <name evidence="1" type="ORF">SAMN05421542_0825</name>
</gene>
<proteinExistence type="predicted"/>
<evidence type="ECO:0000313" key="3">
    <source>
        <dbReference type="Proteomes" id="UP000199426"/>
    </source>
</evidence>
<evidence type="ECO:0000313" key="1">
    <source>
        <dbReference type="EMBL" id="SDI32018.1"/>
    </source>
</evidence>
<evidence type="ECO:0000313" key="2">
    <source>
        <dbReference type="EMBL" id="SQB44785.1"/>
    </source>
</evidence>
<dbReference type="PANTHER" id="PTHR30528:SF0">
    <property type="entry name" value="CYTOPLASMIC PROTEIN"/>
    <property type="match status" value="1"/>
</dbReference>
<dbReference type="PANTHER" id="PTHR30528">
    <property type="entry name" value="CYTOPLASMIC PROTEIN"/>
    <property type="match status" value="1"/>
</dbReference>
<sequence>MTVLSLLIQYICNPTDMKNIPSLQTLQLITLERQGLTHISPFGTGKDAVLTALEHLGYIQIDTLSVVERAHHHTLWTRIPDFQTNYLEELVEERKVFEYWFHAASYLPMQDFRYVLPQMFHIKQSDSHYYNADKKVMDYVVDTIRAEGPKMARDFESKKDKTGSWWNWKPAKLALERLFMQGDLMISGRHGMQKTYDLAERVLPSSINITEPTPLELAEYLVKTTLRAYGFTSLKQITHLRKGDLLKKNVNLVLQSLLEKGDIQKVSVEGFSSVFIQSDLLERSDDIIESDVRLLSPFDNSIIHRDRVKQIFDFDFRLECYVPKEKRQYGYFCLPILFGNTFIGRVDCKAHRKDKKFELIHLHIENTDIAPELWLPSFAEAVKRFASFNGCESLLLTKVSPSKFKNTINKALSY</sequence>
<accession>A0A2X2X9W3</accession>
<dbReference type="Proteomes" id="UP000251670">
    <property type="component" value="Unassembled WGS sequence"/>
</dbReference>
<dbReference type="Proteomes" id="UP000199426">
    <property type="component" value="Unassembled WGS sequence"/>
</dbReference>
<name>A0A2X2X9W3_CHRJE</name>
<evidence type="ECO:0000313" key="4">
    <source>
        <dbReference type="Proteomes" id="UP000251670"/>
    </source>
</evidence>
<keyword evidence="3" id="KW-1185">Reference proteome</keyword>
<dbReference type="Pfam" id="PF06224">
    <property type="entry name" value="AlkZ-like"/>
    <property type="match status" value="1"/>
</dbReference>
<reference evidence="2 4" key="2">
    <citation type="submission" date="2018-06" db="EMBL/GenBank/DDBJ databases">
        <authorList>
            <consortium name="Pathogen Informatics"/>
            <person name="Doyle S."/>
        </authorList>
    </citation>
    <scope>NUCLEOTIDE SEQUENCE [LARGE SCALE GENOMIC DNA]</scope>
    <source>
        <strain evidence="2 4">NCTC13492</strain>
    </source>
</reference>
<reference evidence="1 3" key="1">
    <citation type="submission" date="2016-10" db="EMBL/GenBank/DDBJ databases">
        <authorList>
            <person name="Varghese N."/>
            <person name="Submissions S."/>
        </authorList>
    </citation>
    <scope>NUCLEOTIDE SEQUENCE [LARGE SCALE GENOMIC DNA]</scope>
    <source>
        <strain evidence="1 3">DSM 19299</strain>
    </source>
</reference>
<dbReference type="InterPro" id="IPR009351">
    <property type="entry name" value="AlkZ-like"/>
</dbReference>